<dbReference type="InterPro" id="IPR006439">
    <property type="entry name" value="HAD-SF_hydro_IA"/>
</dbReference>
<name>A0A4Y3HXI7_9VIBR</name>
<keyword evidence="2" id="KW-1185">Reference proteome</keyword>
<dbReference type="EMBL" id="BJLF01000007">
    <property type="protein sequence ID" value="GEA50984.1"/>
    <property type="molecule type" value="Genomic_DNA"/>
</dbReference>
<organism evidence="1 2">
    <name type="scientific">Vibrio inusitatus NBRC 102082</name>
    <dbReference type="NCBI Taxonomy" id="1219070"/>
    <lineage>
        <taxon>Bacteria</taxon>
        <taxon>Pseudomonadati</taxon>
        <taxon>Pseudomonadota</taxon>
        <taxon>Gammaproteobacteria</taxon>
        <taxon>Vibrionales</taxon>
        <taxon>Vibrionaceae</taxon>
        <taxon>Vibrio</taxon>
    </lineage>
</organism>
<dbReference type="PROSITE" id="PS01319">
    <property type="entry name" value="RBFA"/>
    <property type="match status" value="1"/>
</dbReference>
<gene>
    <name evidence="1" type="ORF">VIN01S_17880</name>
</gene>
<dbReference type="InterPro" id="IPR036412">
    <property type="entry name" value="HAD-like_sf"/>
</dbReference>
<dbReference type="SFLD" id="SFLDG01129">
    <property type="entry name" value="C1.5:_HAD__Beta-PGM__Phosphata"/>
    <property type="match status" value="1"/>
</dbReference>
<dbReference type="SUPFAM" id="SSF56784">
    <property type="entry name" value="HAD-like"/>
    <property type="match status" value="1"/>
</dbReference>
<dbReference type="InterPro" id="IPR020053">
    <property type="entry name" value="Ribosome-bd_factorA_CS"/>
</dbReference>
<dbReference type="CDD" id="cd07505">
    <property type="entry name" value="HAD_BPGM-like"/>
    <property type="match status" value="1"/>
</dbReference>
<dbReference type="Pfam" id="PF00702">
    <property type="entry name" value="Hydrolase"/>
    <property type="match status" value="1"/>
</dbReference>
<dbReference type="InterPro" id="IPR023198">
    <property type="entry name" value="PGP-like_dom2"/>
</dbReference>
<comment type="caution">
    <text evidence="1">The sequence shown here is derived from an EMBL/GenBank/DDBJ whole genome shotgun (WGS) entry which is preliminary data.</text>
</comment>
<dbReference type="SFLD" id="SFLDG01135">
    <property type="entry name" value="C1.5.6:_HAD__Beta-PGM__Phospha"/>
    <property type="match status" value="1"/>
</dbReference>
<dbReference type="InterPro" id="IPR023214">
    <property type="entry name" value="HAD_sf"/>
</dbReference>
<dbReference type="Gene3D" id="3.40.50.1000">
    <property type="entry name" value="HAD superfamily/HAD-like"/>
    <property type="match status" value="1"/>
</dbReference>
<protein>
    <submittedName>
        <fullName evidence="1">Phosphoglycolate phosphatase</fullName>
    </submittedName>
</protein>
<dbReference type="NCBIfam" id="TIGR01509">
    <property type="entry name" value="HAD-SF-IA-v3"/>
    <property type="match status" value="1"/>
</dbReference>
<sequence>MTFKAAIFDMDGLLLDTERVCMNAFEKACHTLGLEFLKPEYLAIIGQNAQGVERTIRAGYPDDLDYPALRKVWMEYYHDVTHHQAIPIKEGVLELLDWLKDNNIPIAVATSTDLSLAKTKLKLAGLDAYFDILACGCEVTHGKPDPEIYLLAASRLNIEPQQCLGFEDSNNGVRSGIAANLQMYQIPDLVFPTDEIISLGHQVLPSMIDVLKVLKQGH</sequence>
<dbReference type="PANTHER" id="PTHR18901:SF38">
    <property type="entry name" value="PSEUDOURIDINE-5'-PHOSPHATASE"/>
    <property type="match status" value="1"/>
</dbReference>
<dbReference type="Proteomes" id="UP000318717">
    <property type="component" value="Unassembled WGS sequence"/>
</dbReference>
<accession>A0A4Y3HXI7</accession>
<evidence type="ECO:0000313" key="2">
    <source>
        <dbReference type="Proteomes" id="UP000318717"/>
    </source>
</evidence>
<dbReference type="Gene3D" id="1.10.150.240">
    <property type="entry name" value="Putative phosphatase, domain 2"/>
    <property type="match status" value="1"/>
</dbReference>
<reference evidence="1 2" key="1">
    <citation type="submission" date="2019-06" db="EMBL/GenBank/DDBJ databases">
        <title>Whole genome shotgun sequence of Vibrio inusitatus NBRC 102082.</title>
        <authorList>
            <person name="Hosoyama A."/>
            <person name="Uohara A."/>
            <person name="Ohji S."/>
            <person name="Ichikawa N."/>
        </authorList>
    </citation>
    <scope>NUCLEOTIDE SEQUENCE [LARGE SCALE GENOMIC DNA]</scope>
    <source>
        <strain evidence="1 2">NBRC 102082</strain>
    </source>
</reference>
<dbReference type="AlphaFoldDB" id="A0A4Y3HXI7"/>
<dbReference type="OrthoDB" id="9800058at2"/>
<dbReference type="RefSeq" id="WP_141345317.1">
    <property type="nucleotide sequence ID" value="NZ_BJLF01000007.1"/>
</dbReference>
<dbReference type="SFLD" id="SFLDS00003">
    <property type="entry name" value="Haloacid_Dehalogenase"/>
    <property type="match status" value="1"/>
</dbReference>
<dbReference type="GO" id="GO:0006364">
    <property type="term" value="P:rRNA processing"/>
    <property type="evidence" value="ECO:0007669"/>
    <property type="project" value="InterPro"/>
</dbReference>
<proteinExistence type="predicted"/>
<evidence type="ECO:0000313" key="1">
    <source>
        <dbReference type="EMBL" id="GEA50984.1"/>
    </source>
</evidence>
<dbReference type="PANTHER" id="PTHR18901">
    <property type="entry name" value="2-DEOXYGLUCOSE-6-PHOSPHATE PHOSPHATASE 2"/>
    <property type="match status" value="1"/>
</dbReference>